<evidence type="ECO:0000313" key="2">
    <source>
        <dbReference type="Proteomes" id="UP000613743"/>
    </source>
</evidence>
<accession>A0A917N8V1</accession>
<dbReference type="EMBL" id="BMPZ01000003">
    <property type="protein sequence ID" value="GGI78570.1"/>
    <property type="molecule type" value="Genomic_DNA"/>
</dbReference>
<evidence type="ECO:0000313" key="1">
    <source>
        <dbReference type="EMBL" id="GGI78570.1"/>
    </source>
</evidence>
<reference evidence="1" key="1">
    <citation type="journal article" date="2014" name="Int. J. Syst. Evol. Microbiol.">
        <title>Complete genome sequence of Corynebacterium casei LMG S-19264T (=DSM 44701T), isolated from a smear-ripened cheese.</title>
        <authorList>
            <consortium name="US DOE Joint Genome Institute (JGI-PGF)"/>
            <person name="Walter F."/>
            <person name="Albersmeier A."/>
            <person name="Kalinowski J."/>
            <person name="Ruckert C."/>
        </authorList>
    </citation>
    <scope>NUCLEOTIDE SEQUENCE</scope>
    <source>
        <strain evidence="1">JCM 30804</strain>
    </source>
</reference>
<name>A0A917N8V1_9GAMM</name>
<comment type="caution">
    <text evidence="1">The sequence shown here is derived from an EMBL/GenBank/DDBJ whole genome shotgun (WGS) entry which is preliminary data.</text>
</comment>
<dbReference type="AlphaFoldDB" id="A0A917N8V1"/>
<reference evidence="1" key="2">
    <citation type="submission" date="2020-09" db="EMBL/GenBank/DDBJ databases">
        <authorList>
            <person name="Sun Q."/>
            <person name="Ohkuma M."/>
        </authorList>
    </citation>
    <scope>NUCLEOTIDE SEQUENCE</scope>
    <source>
        <strain evidence="1">JCM 30804</strain>
    </source>
</reference>
<proteinExistence type="predicted"/>
<keyword evidence="2" id="KW-1185">Reference proteome</keyword>
<organism evidence="1 2">
    <name type="scientific">Shewanella gelidii</name>
    <dbReference type="NCBI Taxonomy" id="1642821"/>
    <lineage>
        <taxon>Bacteria</taxon>
        <taxon>Pseudomonadati</taxon>
        <taxon>Pseudomonadota</taxon>
        <taxon>Gammaproteobacteria</taxon>
        <taxon>Alteromonadales</taxon>
        <taxon>Shewanellaceae</taxon>
        <taxon>Shewanella</taxon>
    </lineage>
</organism>
<protein>
    <submittedName>
        <fullName evidence="1">Uncharacterized protein</fullName>
    </submittedName>
</protein>
<dbReference type="Proteomes" id="UP000613743">
    <property type="component" value="Unassembled WGS sequence"/>
</dbReference>
<sequence>MNEWTKDIKFSEHETKLVIFSRAYDRSSHIMNCVRQSENAAAHIKYIDGIE</sequence>
<gene>
    <name evidence="1" type="ORF">GCM10009332_14940</name>
</gene>